<protein>
    <submittedName>
        <fullName evidence="1">Uncharacterized protein</fullName>
    </submittedName>
</protein>
<comment type="caution">
    <text evidence="1">The sequence shown here is derived from an EMBL/GenBank/DDBJ whole genome shotgun (WGS) entry which is preliminary data.</text>
</comment>
<name>A0A8J5WFI3_ZIZPA</name>
<evidence type="ECO:0000313" key="2">
    <source>
        <dbReference type="Proteomes" id="UP000729402"/>
    </source>
</evidence>
<accession>A0A8J5WFI3</accession>
<gene>
    <name evidence="1" type="ORF">GUJ93_ZPchr0011g28819</name>
</gene>
<dbReference type="EMBL" id="JAAALK010000081">
    <property type="protein sequence ID" value="KAG8089090.1"/>
    <property type="molecule type" value="Genomic_DNA"/>
</dbReference>
<keyword evidence="2" id="KW-1185">Reference proteome</keyword>
<reference evidence="1" key="1">
    <citation type="journal article" date="2021" name="bioRxiv">
        <title>Whole Genome Assembly and Annotation of Northern Wild Rice, Zizania palustris L., Supports a Whole Genome Duplication in the Zizania Genus.</title>
        <authorList>
            <person name="Haas M."/>
            <person name="Kono T."/>
            <person name="Macchietto M."/>
            <person name="Millas R."/>
            <person name="McGilp L."/>
            <person name="Shao M."/>
            <person name="Duquette J."/>
            <person name="Hirsch C.N."/>
            <person name="Kimball J."/>
        </authorList>
    </citation>
    <scope>NUCLEOTIDE SEQUENCE</scope>
    <source>
        <tissue evidence="1">Fresh leaf tissue</tissue>
    </source>
</reference>
<reference evidence="1" key="2">
    <citation type="submission" date="2021-02" db="EMBL/GenBank/DDBJ databases">
        <authorList>
            <person name="Kimball J.A."/>
            <person name="Haas M.W."/>
            <person name="Macchietto M."/>
            <person name="Kono T."/>
            <person name="Duquette J."/>
            <person name="Shao M."/>
        </authorList>
    </citation>
    <scope>NUCLEOTIDE SEQUENCE</scope>
    <source>
        <tissue evidence="1">Fresh leaf tissue</tissue>
    </source>
</reference>
<evidence type="ECO:0000313" key="1">
    <source>
        <dbReference type="EMBL" id="KAG8089090.1"/>
    </source>
</evidence>
<sequence length="84" mass="9111">MAFFFTSIASLIISRLLIGGSIIVMHNAFCMPKDLFLDDVDVANGNNTAQGFLSFLEAPRSRALKLCTLSAPDIAQCPTRPHPT</sequence>
<organism evidence="1 2">
    <name type="scientific">Zizania palustris</name>
    <name type="common">Northern wild rice</name>
    <dbReference type="NCBI Taxonomy" id="103762"/>
    <lineage>
        <taxon>Eukaryota</taxon>
        <taxon>Viridiplantae</taxon>
        <taxon>Streptophyta</taxon>
        <taxon>Embryophyta</taxon>
        <taxon>Tracheophyta</taxon>
        <taxon>Spermatophyta</taxon>
        <taxon>Magnoliopsida</taxon>
        <taxon>Liliopsida</taxon>
        <taxon>Poales</taxon>
        <taxon>Poaceae</taxon>
        <taxon>BOP clade</taxon>
        <taxon>Oryzoideae</taxon>
        <taxon>Oryzeae</taxon>
        <taxon>Zizaniinae</taxon>
        <taxon>Zizania</taxon>
    </lineage>
</organism>
<dbReference type="AlphaFoldDB" id="A0A8J5WFI3"/>
<proteinExistence type="predicted"/>
<dbReference type="Proteomes" id="UP000729402">
    <property type="component" value="Unassembled WGS sequence"/>
</dbReference>